<gene>
    <name evidence="1" type="ORF">Syun_024312</name>
</gene>
<name>A0AAP0I447_9MAGN</name>
<reference evidence="1 2" key="1">
    <citation type="submission" date="2024-01" db="EMBL/GenBank/DDBJ databases">
        <title>Genome assemblies of Stephania.</title>
        <authorList>
            <person name="Yang L."/>
        </authorList>
    </citation>
    <scope>NUCLEOTIDE SEQUENCE [LARGE SCALE GENOMIC DNA]</scope>
    <source>
        <strain evidence="1">YNDBR</strain>
        <tissue evidence="1">Leaf</tissue>
    </source>
</reference>
<dbReference type="PANTHER" id="PTHR45751">
    <property type="entry name" value="COPINE FAMILY PROTEIN 1"/>
    <property type="match status" value="1"/>
</dbReference>
<dbReference type="Proteomes" id="UP001420932">
    <property type="component" value="Unassembled WGS sequence"/>
</dbReference>
<organism evidence="1 2">
    <name type="scientific">Stephania yunnanensis</name>
    <dbReference type="NCBI Taxonomy" id="152371"/>
    <lineage>
        <taxon>Eukaryota</taxon>
        <taxon>Viridiplantae</taxon>
        <taxon>Streptophyta</taxon>
        <taxon>Embryophyta</taxon>
        <taxon>Tracheophyta</taxon>
        <taxon>Spermatophyta</taxon>
        <taxon>Magnoliopsida</taxon>
        <taxon>Ranunculales</taxon>
        <taxon>Menispermaceae</taxon>
        <taxon>Menispermoideae</taxon>
        <taxon>Cissampelideae</taxon>
        <taxon>Stephania</taxon>
    </lineage>
</organism>
<dbReference type="InterPro" id="IPR052079">
    <property type="entry name" value="E3_ligase/Copine_domain"/>
</dbReference>
<dbReference type="GO" id="GO:0004842">
    <property type="term" value="F:ubiquitin-protein transferase activity"/>
    <property type="evidence" value="ECO:0007669"/>
    <property type="project" value="TreeGrafter"/>
</dbReference>
<comment type="caution">
    <text evidence="1">The sequence shown here is derived from an EMBL/GenBank/DDBJ whole genome shotgun (WGS) entry which is preliminary data.</text>
</comment>
<proteinExistence type="predicted"/>
<evidence type="ECO:0000313" key="2">
    <source>
        <dbReference type="Proteomes" id="UP001420932"/>
    </source>
</evidence>
<keyword evidence="2" id="KW-1185">Reference proteome</keyword>
<protein>
    <submittedName>
        <fullName evidence="1">Uncharacterized protein</fullName>
    </submittedName>
</protein>
<accession>A0AAP0I447</accession>
<dbReference type="PANTHER" id="PTHR45751:SF29">
    <property type="entry name" value="E3 UBIQUITIN-PROTEIN LIGASE RGLG2"/>
    <property type="match status" value="1"/>
</dbReference>
<sequence>MCNLFTQVTAALSQAGLESSNLIVGIDFTQSNEWAALTRDQAVFSFYPDDSTFNGFGEALSHYREIVPHLKLAEIMSKNIPPSRKEAEFALAALMEIPAQYKATLEQKLSGRVAAVAKVLNFAPYAESLSLLGYSYIEWLLSCTEPPAWKALQMQISVFILIASEALDPGRTFSKSLHFSAALHIYPVTSFPYVNCPRKLQCLSLLLQFMRTLYYYIRHIVLVNLKNCTS</sequence>
<dbReference type="GO" id="GO:0016567">
    <property type="term" value="P:protein ubiquitination"/>
    <property type="evidence" value="ECO:0007669"/>
    <property type="project" value="TreeGrafter"/>
</dbReference>
<dbReference type="AlphaFoldDB" id="A0AAP0I447"/>
<dbReference type="GO" id="GO:0005634">
    <property type="term" value="C:nucleus"/>
    <property type="evidence" value="ECO:0007669"/>
    <property type="project" value="TreeGrafter"/>
</dbReference>
<evidence type="ECO:0000313" key="1">
    <source>
        <dbReference type="EMBL" id="KAK9108301.1"/>
    </source>
</evidence>
<dbReference type="EMBL" id="JBBNAF010000010">
    <property type="protein sequence ID" value="KAK9108301.1"/>
    <property type="molecule type" value="Genomic_DNA"/>
</dbReference>